<evidence type="ECO:0000313" key="1">
    <source>
        <dbReference type="EMBL" id="TYL38163.1"/>
    </source>
</evidence>
<evidence type="ECO:0000313" key="2">
    <source>
        <dbReference type="Proteomes" id="UP000766904"/>
    </source>
</evidence>
<accession>A0A8J8Q454</accession>
<gene>
    <name evidence="1" type="ORF">CV102_13235</name>
</gene>
<dbReference type="AlphaFoldDB" id="A0A8J8Q454"/>
<protein>
    <submittedName>
        <fullName evidence="1">Uncharacterized protein</fullName>
    </submittedName>
</protein>
<keyword evidence="2" id="KW-1185">Reference proteome</keyword>
<sequence length="62" mass="6409">MNGDEESRKVAAVCDSCGTVYAAVERQDGDVRPIGSPAGCCSGSKLTVVEDESPGSDTVESW</sequence>
<proteinExistence type="predicted"/>
<organism evidence="1 2">
    <name type="scientific">Natronococcus pandeyae</name>
    <dbReference type="NCBI Taxonomy" id="2055836"/>
    <lineage>
        <taxon>Archaea</taxon>
        <taxon>Methanobacteriati</taxon>
        <taxon>Methanobacteriota</taxon>
        <taxon>Stenosarchaea group</taxon>
        <taxon>Halobacteria</taxon>
        <taxon>Halobacteriales</taxon>
        <taxon>Natrialbaceae</taxon>
        <taxon>Natronococcus</taxon>
    </lineage>
</organism>
<dbReference type="EMBL" id="PHNJ01000006">
    <property type="protein sequence ID" value="TYL38163.1"/>
    <property type="molecule type" value="Genomic_DNA"/>
</dbReference>
<name>A0A8J8Q454_9EURY</name>
<dbReference type="Proteomes" id="UP000766904">
    <property type="component" value="Unassembled WGS sequence"/>
</dbReference>
<reference evidence="1" key="1">
    <citation type="submission" date="2017-11" db="EMBL/GenBank/DDBJ databases">
        <authorList>
            <person name="Kajale S.C."/>
            <person name="Sharma A."/>
        </authorList>
    </citation>
    <scope>NUCLEOTIDE SEQUENCE</scope>
    <source>
        <strain evidence="1">LS1_42</strain>
    </source>
</reference>
<comment type="caution">
    <text evidence="1">The sequence shown here is derived from an EMBL/GenBank/DDBJ whole genome shotgun (WGS) entry which is preliminary data.</text>
</comment>